<dbReference type="RefSeq" id="WP_161408014.1">
    <property type="nucleotide sequence ID" value="NZ_WTUZ01000020.1"/>
</dbReference>
<evidence type="ECO:0000256" key="2">
    <source>
        <dbReference type="SAM" id="MobiDB-lite"/>
    </source>
</evidence>
<feature type="coiled-coil region" evidence="1">
    <location>
        <begin position="695"/>
        <end position="741"/>
    </location>
</feature>
<reference evidence="5 6" key="1">
    <citation type="submission" date="2019-12" db="EMBL/GenBank/DDBJ databases">
        <title>Paenibacillus sp. nov. sp. isolated from soil.</title>
        <authorList>
            <person name="Kim J."/>
            <person name="Jeong S.E."/>
            <person name="Jung H.S."/>
            <person name="Jeon C.O."/>
        </authorList>
    </citation>
    <scope>NUCLEOTIDE SEQUENCE [LARGE SCALE GENOMIC DNA]</scope>
    <source>
        <strain evidence="5 6">5J-6</strain>
    </source>
</reference>
<accession>A0A6L8V0C6</accession>
<comment type="caution">
    <text evidence="5">The sequence shown here is derived from an EMBL/GenBank/DDBJ whole genome shotgun (WGS) entry which is preliminary data.</text>
</comment>
<dbReference type="Pfam" id="PF07833">
    <property type="entry name" value="Cu_amine_oxidN1"/>
    <property type="match status" value="1"/>
</dbReference>
<sequence length="1101" mass="117378">MVGLKAVRLGLVVLLSTAPVLAAGPSVEAASVKALTMKEAMDQGLKISSVLRDAKTDISKKKLELEQAQHAVKSEEAKASGLFAKPRNLSQELTTRLKVPEASKQLYIAQETLRQSMNTVQFEVQKAYLTAYQDGAAEENARKKLEEAKTGLDTVKKKRKFGLADSAEQEQTEKALEKAASVYKQAQLTAKSSRLALGKLLQLDMENKVQLTFEPDYANLDQKQLPGYITSALKSTVSLLKDTEDRRLADHKLSTTRDLYGSKFGSSRMKVMDGLYKAKDIDMELFLASYETTLSQVKADWEGFFLLLGFIPIPKSLLQGEFDGLRYLDDLRDALPIATMEQNKAVLQEKESRSAVIAAVRASYMEAKGAEEGYAQALRDKDSAVNALDKASQKVKLSLMKTEELTAYKEAVSKADEQILMAQMSYEAALGKLDIDTGGAVEKTLKMGILPYRNLDDGLAAVKPQNPKAPAGSWKLKPAVGPLLSDFSVTVNKKLGATEYALFTKEGRAISKRTKINKAVRQLTLKLSQTDNLKVVLYAKEKPLGELLLEGKGNAGQLAAADAEATDGAANGGSSTGGAGTVNGDSGSGADEEKWLGTVIIGSYKVQLDALTPEAYNAASATMSSSGQGIFYKADEPGAVWFGMDNAVDPSAIADSTSSAALSKKDAEALKVTVEIAKPGAIASLQTPEQLTQQIDTLKKDIVKLEAAKEAAVTDMKLSEIADLAVEIKDAQAQLGMLEALMKGDSQAALKQMELVNNPDALIAALSEETETPPGEPGGEEPPGGTAPGKEAASEDALAEQAELQQAKLEQALAAGEPDAAAAVLQQLLATQAQLADAQTGASEGQASLAEAKQKLEAALKLAQAQGDTARVATLTRSLEAVAEAAQTAKKDALFAQLDAVQVLAAALPQEAGVQQQLEQQVAKLLQELQQQEKAKYGPEEQQALADVSASLAAITAIDMTSAPEPDDAGSAGSGSSELKVAIQPIPAENVLSSNIFIKFDAPPVIINGQAYLPIRSVSESFGAAVDWDQDSLTVTVSTEYRTITSRIRDDKAYVDGDPVQIDGPAYLLEGRTYVPLRFIAESLGLQVDWNAPTQIIQISY</sequence>
<dbReference type="InterPro" id="IPR012854">
    <property type="entry name" value="Cu_amine_oxidase-like_N"/>
</dbReference>
<dbReference type="InterPro" id="IPR036582">
    <property type="entry name" value="Mao_N_sf"/>
</dbReference>
<dbReference type="AlphaFoldDB" id="A0A6L8V0C6"/>
<keyword evidence="3" id="KW-0732">Signal</keyword>
<feature type="chain" id="PRO_5038710503" description="Copper amine oxidase-like N-terminal domain-containing protein" evidence="3">
    <location>
        <begin position="23"/>
        <end position="1101"/>
    </location>
</feature>
<organism evidence="5 6">
    <name type="scientific">Paenibacillus silvestris</name>
    <dbReference type="NCBI Taxonomy" id="2606219"/>
    <lineage>
        <taxon>Bacteria</taxon>
        <taxon>Bacillati</taxon>
        <taxon>Bacillota</taxon>
        <taxon>Bacilli</taxon>
        <taxon>Bacillales</taxon>
        <taxon>Paenibacillaceae</taxon>
        <taxon>Paenibacillus</taxon>
    </lineage>
</organism>
<dbReference type="Gene3D" id="1.20.1600.10">
    <property type="entry name" value="Outer membrane efflux proteins (OEP)"/>
    <property type="match status" value="2"/>
</dbReference>
<evidence type="ECO:0000313" key="5">
    <source>
        <dbReference type="EMBL" id="MZQ83903.1"/>
    </source>
</evidence>
<name>A0A6L8V0C6_9BACL</name>
<evidence type="ECO:0000313" key="6">
    <source>
        <dbReference type="Proteomes" id="UP000481087"/>
    </source>
</evidence>
<feature type="region of interest" description="Disordered" evidence="2">
    <location>
        <begin position="769"/>
        <end position="798"/>
    </location>
</feature>
<feature type="compositionally biased region" description="Gly residues" evidence="2">
    <location>
        <begin position="570"/>
        <end position="581"/>
    </location>
</feature>
<dbReference type="Gene3D" id="3.30.457.10">
    <property type="entry name" value="Copper amine oxidase-like, N-terminal domain"/>
    <property type="match status" value="1"/>
</dbReference>
<protein>
    <recommendedName>
        <fullName evidence="4">Copper amine oxidase-like N-terminal domain-containing protein</fullName>
    </recommendedName>
</protein>
<evidence type="ECO:0000256" key="3">
    <source>
        <dbReference type="SAM" id="SignalP"/>
    </source>
</evidence>
<evidence type="ECO:0000256" key="1">
    <source>
        <dbReference type="SAM" id="Coils"/>
    </source>
</evidence>
<dbReference type="SUPFAM" id="SSF55383">
    <property type="entry name" value="Copper amine oxidase, domain N"/>
    <property type="match status" value="1"/>
</dbReference>
<keyword evidence="6" id="KW-1185">Reference proteome</keyword>
<feature type="compositionally biased region" description="Low complexity" evidence="2">
    <location>
        <begin position="788"/>
        <end position="798"/>
    </location>
</feature>
<dbReference type="Proteomes" id="UP000481087">
    <property type="component" value="Unassembled WGS sequence"/>
</dbReference>
<dbReference type="EMBL" id="WTUZ01000020">
    <property type="protein sequence ID" value="MZQ83903.1"/>
    <property type="molecule type" value="Genomic_DNA"/>
</dbReference>
<evidence type="ECO:0000259" key="4">
    <source>
        <dbReference type="Pfam" id="PF07833"/>
    </source>
</evidence>
<feature type="signal peptide" evidence="3">
    <location>
        <begin position="1"/>
        <end position="22"/>
    </location>
</feature>
<proteinExistence type="predicted"/>
<feature type="region of interest" description="Disordered" evidence="2">
    <location>
        <begin position="567"/>
        <end position="589"/>
    </location>
</feature>
<feature type="domain" description="Copper amine oxidase-like N-terminal" evidence="4">
    <location>
        <begin position="997"/>
        <end position="1099"/>
    </location>
</feature>
<dbReference type="SUPFAM" id="SSF56954">
    <property type="entry name" value="Outer membrane efflux proteins (OEP)"/>
    <property type="match status" value="1"/>
</dbReference>
<keyword evidence="1" id="KW-0175">Coiled coil</keyword>
<feature type="coiled-coil region" evidence="1">
    <location>
        <begin position="51"/>
        <end position="78"/>
    </location>
</feature>
<gene>
    <name evidence="5" type="ORF">GQF01_17465</name>
</gene>